<dbReference type="AlphaFoldDB" id="A0A7W5FVL9"/>
<dbReference type="PROSITE" id="PS50005">
    <property type="entry name" value="TPR"/>
    <property type="match status" value="1"/>
</dbReference>
<keyword evidence="6" id="KW-0472">Membrane</keyword>
<gene>
    <name evidence="9" type="ORF">FHS03_004025</name>
</gene>
<dbReference type="NCBIfam" id="TIGR03142">
    <property type="entry name" value="cytochro_ccmI"/>
    <property type="match status" value="1"/>
</dbReference>
<comment type="subcellular location">
    <subcellularLocation>
        <location evidence="1">Cell envelope</location>
    </subcellularLocation>
</comment>
<keyword evidence="10" id="KW-1185">Reference proteome</keyword>
<evidence type="ECO:0000256" key="1">
    <source>
        <dbReference type="ARBA" id="ARBA00004196"/>
    </source>
</evidence>
<keyword evidence="6" id="KW-1133">Transmembrane helix</keyword>
<dbReference type="Pfam" id="PF23892">
    <property type="entry name" value="Ig_CycH"/>
    <property type="match status" value="1"/>
</dbReference>
<dbReference type="GO" id="GO:0030313">
    <property type="term" value="C:cell envelope"/>
    <property type="evidence" value="ECO:0007669"/>
    <property type="project" value="UniProtKB-SubCell"/>
</dbReference>
<dbReference type="SUPFAM" id="SSF48452">
    <property type="entry name" value="TPR-like"/>
    <property type="match status" value="1"/>
</dbReference>
<dbReference type="InterPro" id="IPR056413">
    <property type="entry name" value="TPR_CcmH_CycH"/>
</dbReference>
<evidence type="ECO:0000256" key="3">
    <source>
        <dbReference type="ARBA" id="ARBA00022748"/>
    </source>
</evidence>
<keyword evidence="2" id="KW-0677">Repeat</keyword>
<evidence type="ECO:0000256" key="4">
    <source>
        <dbReference type="ARBA" id="ARBA00022803"/>
    </source>
</evidence>
<name>A0A7W5FVL9_9BURK</name>
<dbReference type="InterPro" id="IPR019734">
    <property type="entry name" value="TPR_rpt"/>
</dbReference>
<dbReference type="Pfam" id="PF23914">
    <property type="entry name" value="TPR_CcmH_CycH"/>
    <property type="match status" value="1"/>
</dbReference>
<evidence type="ECO:0000259" key="7">
    <source>
        <dbReference type="Pfam" id="PF23892"/>
    </source>
</evidence>
<dbReference type="Gene3D" id="1.25.40.10">
    <property type="entry name" value="Tetratricopeptide repeat domain"/>
    <property type="match status" value="1"/>
</dbReference>
<feature type="domain" description="Cytochrome c-type biogenesis protein H Ig-like" evidence="7">
    <location>
        <begin position="304"/>
        <end position="405"/>
    </location>
</feature>
<dbReference type="PANTHER" id="PTHR47870:SF1">
    <property type="entry name" value="CYTOCHROME C-TYPE BIOGENESIS PROTEIN CCMH"/>
    <property type="match status" value="1"/>
</dbReference>
<dbReference type="GO" id="GO:0017004">
    <property type="term" value="P:cytochrome complex assembly"/>
    <property type="evidence" value="ECO:0007669"/>
    <property type="project" value="UniProtKB-KW"/>
</dbReference>
<reference evidence="9 10" key="1">
    <citation type="submission" date="2020-08" db="EMBL/GenBank/DDBJ databases">
        <title>Genomic Encyclopedia of Type Strains, Phase III (KMG-III): the genomes of soil and plant-associated and newly described type strains.</title>
        <authorList>
            <person name="Whitman W."/>
        </authorList>
    </citation>
    <scope>NUCLEOTIDE SEQUENCE [LARGE SCALE GENOMIC DNA]</scope>
    <source>
        <strain evidence="9 10">CECT 8897</strain>
    </source>
</reference>
<dbReference type="EMBL" id="JACHXD010000012">
    <property type="protein sequence ID" value="MBB3120952.1"/>
    <property type="molecule type" value="Genomic_DNA"/>
</dbReference>
<dbReference type="InterPro" id="IPR011990">
    <property type="entry name" value="TPR-like_helical_dom_sf"/>
</dbReference>
<evidence type="ECO:0000259" key="8">
    <source>
        <dbReference type="Pfam" id="PF23914"/>
    </source>
</evidence>
<feature type="domain" description="Cytochrome c-type biogenesis protein H TPR" evidence="8">
    <location>
        <begin position="140"/>
        <end position="266"/>
    </location>
</feature>
<comment type="caution">
    <text evidence="9">The sequence shown here is derived from an EMBL/GenBank/DDBJ whole genome shotgun (WGS) entry which is preliminary data.</text>
</comment>
<evidence type="ECO:0000256" key="6">
    <source>
        <dbReference type="SAM" id="Phobius"/>
    </source>
</evidence>
<keyword evidence="6" id="KW-0812">Transmembrane</keyword>
<keyword evidence="3" id="KW-0201">Cytochrome c-type biogenesis</keyword>
<dbReference type="RefSeq" id="WP_183442695.1">
    <property type="nucleotide sequence ID" value="NZ_JACHXD010000012.1"/>
</dbReference>
<dbReference type="InterPro" id="IPR017560">
    <property type="entry name" value="Cyt_c_biogenesis_CcmI"/>
</dbReference>
<feature type="transmembrane region" description="Helical" evidence="6">
    <location>
        <begin position="94"/>
        <end position="112"/>
    </location>
</feature>
<accession>A0A7W5FVL9</accession>
<evidence type="ECO:0000256" key="2">
    <source>
        <dbReference type="ARBA" id="ARBA00022737"/>
    </source>
</evidence>
<organism evidence="9 10">
    <name type="scientific">Pseudoduganella violacea</name>
    <dbReference type="NCBI Taxonomy" id="1715466"/>
    <lineage>
        <taxon>Bacteria</taxon>
        <taxon>Pseudomonadati</taxon>
        <taxon>Pseudomonadota</taxon>
        <taxon>Betaproteobacteria</taxon>
        <taxon>Burkholderiales</taxon>
        <taxon>Oxalobacteraceae</taxon>
        <taxon>Telluria group</taxon>
        <taxon>Pseudoduganella</taxon>
    </lineage>
</organism>
<protein>
    <submittedName>
        <fullName evidence="9">Cytochrome c-type biogenesis protein CcmH</fullName>
    </submittedName>
</protein>
<dbReference type="InterPro" id="IPR056412">
    <property type="entry name" value="Ig_CycH"/>
</dbReference>
<keyword evidence="4 5" id="KW-0802">TPR repeat</keyword>
<proteinExistence type="predicted"/>
<dbReference type="PANTHER" id="PTHR47870">
    <property type="entry name" value="CYTOCHROME C-TYPE BIOGENESIS PROTEIN CCMH"/>
    <property type="match status" value="1"/>
</dbReference>
<dbReference type="Proteomes" id="UP000541535">
    <property type="component" value="Unassembled WGS sequence"/>
</dbReference>
<evidence type="ECO:0000256" key="5">
    <source>
        <dbReference type="PROSITE-ProRule" id="PRU00339"/>
    </source>
</evidence>
<sequence length="418" mass="44187">MSVFLIVTVLLTAATLLCILPPLLRQGRGRANGASPQQVNLAVLRAQMKELEIDRQNGTLPQAAHRAALRELERRVAEETQANPAPRAMPPQRWTALLLALLLPLGAAALYFQVGRPVAALPAVPPPTVVEQGHADDGGPDMNALVQGLAERLRHQPEDSDGWRMLARSYTALGRYREAAQAYSRLNTLQPNDADTLADYADALASAEDGKLAGQPERLIARALAIDPKHVKALALSGSAAFARADFAAAVRQWQALLPFVPPDSPFAESTRAGIATAQARLDGGPAQSNAARGRPASAPALSGTVRLAPGVQGVRPDDTLFIYARAAEGPRQPIAILRRQASDLPFDFTLDDSLAMQGGTPLSAHARVIVTARISRSGKAMPQAGDLEGDSAPLVPSAQGVQLEIGRRVAAAPPPHN</sequence>
<evidence type="ECO:0000313" key="10">
    <source>
        <dbReference type="Proteomes" id="UP000541535"/>
    </source>
</evidence>
<evidence type="ECO:0000313" key="9">
    <source>
        <dbReference type="EMBL" id="MBB3120952.1"/>
    </source>
</evidence>
<feature type="repeat" description="TPR" evidence="5">
    <location>
        <begin position="160"/>
        <end position="193"/>
    </location>
</feature>
<dbReference type="InterPro" id="IPR051263">
    <property type="entry name" value="C-type_cytochrome_biogenesis"/>
</dbReference>